<feature type="compositionally biased region" description="Low complexity" evidence="1">
    <location>
        <begin position="208"/>
        <end position="225"/>
    </location>
</feature>
<feature type="region of interest" description="Disordered" evidence="1">
    <location>
        <begin position="196"/>
        <end position="225"/>
    </location>
</feature>
<comment type="caution">
    <text evidence="2">The sequence shown here is derived from an EMBL/GenBank/DDBJ whole genome shotgun (WGS) entry which is preliminary data.</text>
</comment>
<feature type="region of interest" description="Disordered" evidence="1">
    <location>
        <begin position="249"/>
        <end position="282"/>
    </location>
</feature>
<reference evidence="2" key="1">
    <citation type="submission" date="2020-11" db="EMBL/GenBank/DDBJ databases">
        <authorList>
            <consortium name="DOE Joint Genome Institute"/>
            <person name="Ahrendt S."/>
            <person name="Riley R."/>
            <person name="Andreopoulos W."/>
            <person name="Labutti K."/>
            <person name="Pangilinan J."/>
            <person name="Ruiz-Duenas F.J."/>
            <person name="Barrasa J.M."/>
            <person name="Sanchez-Garcia M."/>
            <person name="Camarero S."/>
            <person name="Miyauchi S."/>
            <person name="Serrano A."/>
            <person name="Linde D."/>
            <person name="Babiker R."/>
            <person name="Drula E."/>
            <person name="Ayuso-Fernandez I."/>
            <person name="Pacheco R."/>
            <person name="Padilla G."/>
            <person name="Ferreira P."/>
            <person name="Barriuso J."/>
            <person name="Kellner H."/>
            <person name="Castanera R."/>
            <person name="Alfaro M."/>
            <person name="Ramirez L."/>
            <person name="Pisabarro A.G."/>
            <person name="Kuo A."/>
            <person name="Tritt A."/>
            <person name="Lipzen A."/>
            <person name="He G."/>
            <person name="Yan M."/>
            <person name="Ng V."/>
            <person name="Cullen D."/>
            <person name="Martin F."/>
            <person name="Rosso M.-N."/>
            <person name="Henrissat B."/>
            <person name="Hibbett D."/>
            <person name="Martinez A.T."/>
            <person name="Grigoriev I.V."/>
        </authorList>
    </citation>
    <scope>NUCLEOTIDE SEQUENCE</scope>
    <source>
        <strain evidence="2">AH 40177</strain>
    </source>
</reference>
<accession>A0A9P5PIZ6</accession>
<feature type="compositionally biased region" description="Basic and acidic residues" evidence="1">
    <location>
        <begin position="264"/>
        <end position="276"/>
    </location>
</feature>
<evidence type="ECO:0000313" key="3">
    <source>
        <dbReference type="Proteomes" id="UP000772434"/>
    </source>
</evidence>
<proteinExistence type="predicted"/>
<dbReference type="EMBL" id="JADNRY010000130">
    <property type="protein sequence ID" value="KAF9064134.1"/>
    <property type="molecule type" value="Genomic_DNA"/>
</dbReference>
<feature type="compositionally biased region" description="Polar residues" evidence="1">
    <location>
        <begin position="196"/>
        <end position="207"/>
    </location>
</feature>
<evidence type="ECO:0000313" key="2">
    <source>
        <dbReference type="EMBL" id="KAF9064134.1"/>
    </source>
</evidence>
<organism evidence="2 3">
    <name type="scientific">Rhodocollybia butyracea</name>
    <dbReference type="NCBI Taxonomy" id="206335"/>
    <lineage>
        <taxon>Eukaryota</taxon>
        <taxon>Fungi</taxon>
        <taxon>Dikarya</taxon>
        <taxon>Basidiomycota</taxon>
        <taxon>Agaricomycotina</taxon>
        <taxon>Agaricomycetes</taxon>
        <taxon>Agaricomycetidae</taxon>
        <taxon>Agaricales</taxon>
        <taxon>Marasmiineae</taxon>
        <taxon>Omphalotaceae</taxon>
        <taxon>Rhodocollybia</taxon>
    </lineage>
</organism>
<protein>
    <submittedName>
        <fullName evidence="2">Uncharacterized protein</fullName>
    </submittedName>
</protein>
<name>A0A9P5PIZ6_9AGAR</name>
<dbReference type="OrthoDB" id="3008359at2759"/>
<keyword evidence="3" id="KW-1185">Reference proteome</keyword>
<sequence>MAALVINGVPSHFPHHVKTQASNKSWSRYVFLGIPGRTPRPGLYTSMQFRTNGFNTPALPMAIQTTSEAQATAFLALQPWVGTHYTLPPTQFANDFLSSGLFHTAVAQVGESPDGLFWFVSHGRNAGIYFSTAEAFSTMDCEPKVQYRRAFAFRLLPEAFAAMLGTSKDPEGMVYEYHPSRDPIGARNVRGTVLPNTTNGPANTASQFPFPSTTPVPASSSAPSMPMRHVGSPGVVIYSPSVSLNFGSQDSKCNVNEGRPNTVSKEKGKGKGKQETPDLSAMAHGPLRGVEWGRRFLRVFGWAPADVERVKELLLLAENRDDFAYRLNDKYEEALTYNQCLWVWDLYHGAQSSDL</sequence>
<gene>
    <name evidence="2" type="ORF">BDP27DRAFT_1426159</name>
</gene>
<dbReference type="AlphaFoldDB" id="A0A9P5PIZ6"/>
<dbReference type="Proteomes" id="UP000772434">
    <property type="component" value="Unassembled WGS sequence"/>
</dbReference>
<feature type="compositionally biased region" description="Polar residues" evidence="1">
    <location>
        <begin position="249"/>
        <end position="263"/>
    </location>
</feature>
<evidence type="ECO:0000256" key="1">
    <source>
        <dbReference type="SAM" id="MobiDB-lite"/>
    </source>
</evidence>